<reference evidence="1 2" key="1">
    <citation type="submission" date="2017-03" db="EMBL/GenBank/DDBJ databases">
        <title>Complete Genome Sequence of a natural compounds producer, Streptomyces violaceus S21.</title>
        <authorList>
            <person name="Zhong C."/>
            <person name="Zhao Z."/>
            <person name="Fu J."/>
            <person name="Zong G."/>
            <person name="Qin R."/>
            <person name="Cao G."/>
        </authorList>
    </citation>
    <scope>NUCLEOTIDE SEQUENCE [LARGE SCALE GENOMIC DNA]</scope>
    <source>
        <strain evidence="1 2">S21</strain>
    </source>
</reference>
<accession>A0A1V0UB78</accession>
<protein>
    <submittedName>
        <fullName evidence="1">Uncharacterized protein</fullName>
    </submittedName>
</protein>
<gene>
    <name evidence="1" type="ORF">B1H20_14655</name>
</gene>
<sequence length="73" mass="8159">MSVRLSATDVRMCEACWQGPVTAARHTVRGRDLLCRACAESGRPRRVDLFPPYGIYRLGRSARQPEALNRGAE</sequence>
<evidence type="ECO:0000313" key="2">
    <source>
        <dbReference type="Proteomes" id="UP000192445"/>
    </source>
</evidence>
<name>A0A1V0UB78_STRVN</name>
<evidence type="ECO:0000313" key="1">
    <source>
        <dbReference type="EMBL" id="ARF62504.1"/>
    </source>
</evidence>
<proteinExistence type="predicted"/>
<organism evidence="1 2">
    <name type="scientific">Streptomyces violaceoruber</name>
    <dbReference type="NCBI Taxonomy" id="1935"/>
    <lineage>
        <taxon>Bacteria</taxon>
        <taxon>Bacillati</taxon>
        <taxon>Actinomycetota</taxon>
        <taxon>Actinomycetes</taxon>
        <taxon>Kitasatosporales</taxon>
        <taxon>Streptomycetaceae</taxon>
        <taxon>Streptomyces</taxon>
        <taxon>Streptomyces violaceoruber group</taxon>
    </lineage>
</organism>
<dbReference type="EMBL" id="CP020570">
    <property type="protein sequence ID" value="ARF62504.1"/>
    <property type="molecule type" value="Genomic_DNA"/>
</dbReference>
<dbReference type="KEGG" id="svu:B1H20_14655"/>
<dbReference type="AlphaFoldDB" id="A0A1V0UB78"/>
<dbReference type="Proteomes" id="UP000192445">
    <property type="component" value="Chromosome"/>
</dbReference>
<dbReference type="STRING" id="1935.B1H20_14655"/>